<dbReference type="Proteomes" id="UP000236286">
    <property type="component" value="Unassembled WGS sequence"/>
</dbReference>
<dbReference type="PANTHER" id="PTHR34215:SF1">
    <property type="entry name" value="YLXR DOMAIN-CONTAINING PROTEIN"/>
    <property type="match status" value="1"/>
</dbReference>
<feature type="domain" description="YlxR" evidence="2">
    <location>
        <begin position="22"/>
        <end position="95"/>
    </location>
</feature>
<evidence type="ECO:0000256" key="1">
    <source>
        <dbReference type="SAM" id="MobiDB-lite"/>
    </source>
</evidence>
<organism evidence="3 4">
    <name type="scientific">Methylocella silvestris</name>
    <dbReference type="NCBI Taxonomy" id="199596"/>
    <lineage>
        <taxon>Bacteria</taxon>
        <taxon>Pseudomonadati</taxon>
        <taxon>Pseudomonadota</taxon>
        <taxon>Alphaproteobacteria</taxon>
        <taxon>Hyphomicrobiales</taxon>
        <taxon>Beijerinckiaceae</taxon>
        <taxon>Methylocella</taxon>
    </lineage>
</organism>
<evidence type="ECO:0000313" key="3">
    <source>
        <dbReference type="EMBL" id="PNG25784.1"/>
    </source>
</evidence>
<gene>
    <name evidence="3" type="ORF">CR492_11770</name>
</gene>
<dbReference type="SUPFAM" id="SSF55315">
    <property type="entry name" value="L30e-like"/>
    <property type="match status" value="1"/>
</dbReference>
<dbReference type="GO" id="GO:0003677">
    <property type="term" value="F:DNA binding"/>
    <property type="evidence" value="ECO:0007669"/>
    <property type="project" value="UniProtKB-KW"/>
</dbReference>
<evidence type="ECO:0000259" key="2">
    <source>
        <dbReference type="Pfam" id="PF04296"/>
    </source>
</evidence>
<dbReference type="OrthoDB" id="9799836at2"/>
<dbReference type="InterPro" id="IPR035931">
    <property type="entry name" value="YlxR-like_sf"/>
</dbReference>
<reference evidence="3 4" key="1">
    <citation type="submission" date="2017-10" db="EMBL/GenBank/DDBJ databases">
        <title>Genome announcement of Methylocella silvestris TVC from permafrost.</title>
        <authorList>
            <person name="Wang J."/>
            <person name="Geng K."/>
            <person name="Ul-Haque F."/>
            <person name="Crombie A.T."/>
            <person name="Street L.E."/>
            <person name="Wookey P.A."/>
            <person name="Murrell J.C."/>
            <person name="Pratscher J."/>
        </authorList>
    </citation>
    <scope>NUCLEOTIDE SEQUENCE [LARGE SCALE GENOMIC DNA]</scope>
    <source>
        <strain evidence="3 4">TVC</strain>
    </source>
</reference>
<dbReference type="EMBL" id="PDZR01000012">
    <property type="protein sequence ID" value="PNG25784.1"/>
    <property type="molecule type" value="Genomic_DNA"/>
</dbReference>
<dbReference type="CDD" id="cd00279">
    <property type="entry name" value="YlxR"/>
    <property type="match status" value="1"/>
</dbReference>
<sequence length="230" mass="24415">MEAVDLAAAEDPFEDSEKGPERTCVVTRRKAAPDEMIRFVVGPDGGVVPDIRQKLPGRGVWVTASAAKVTEAVARQAFARGFKKKVAVSPTLAVEVEALLTRDCLQSLAIANKAGQVIAGFGKVEEAIAGGAIEGVIHACDGGEDGARKLAQCLRRRFGDENVRPLIELFRSDQLDLALGRSNVVHAALLTGSASAAALVRCRRLAMYRQEFPVSRQGPGQGRGPEAEAD</sequence>
<protein>
    <submittedName>
        <fullName evidence="3">DNA-binding protein</fullName>
    </submittedName>
</protein>
<dbReference type="PANTHER" id="PTHR34215">
    <property type="entry name" value="BLL0784 PROTEIN"/>
    <property type="match status" value="1"/>
</dbReference>
<comment type="caution">
    <text evidence="3">The sequence shown here is derived from an EMBL/GenBank/DDBJ whole genome shotgun (WGS) entry which is preliminary data.</text>
</comment>
<proteinExistence type="predicted"/>
<dbReference type="NCBIfam" id="NF006622">
    <property type="entry name" value="PRK09190.1"/>
    <property type="match status" value="1"/>
</dbReference>
<dbReference type="SUPFAM" id="SSF64376">
    <property type="entry name" value="YlxR-like"/>
    <property type="match status" value="1"/>
</dbReference>
<dbReference type="InterPro" id="IPR029064">
    <property type="entry name" value="Ribosomal_eL30-like_sf"/>
</dbReference>
<dbReference type="InterPro" id="IPR037465">
    <property type="entry name" value="YlxR"/>
</dbReference>
<dbReference type="Gene3D" id="3.30.1330.30">
    <property type="match status" value="1"/>
</dbReference>
<dbReference type="Gene3D" id="3.30.1230.10">
    <property type="entry name" value="YlxR-like"/>
    <property type="match status" value="1"/>
</dbReference>
<accession>A0A2J7TG85</accession>
<feature type="region of interest" description="Disordered" evidence="1">
    <location>
        <begin position="1"/>
        <end position="20"/>
    </location>
</feature>
<dbReference type="Pfam" id="PF04296">
    <property type="entry name" value="YlxR"/>
    <property type="match status" value="1"/>
</dbReference>
<keyword evidence="3" id="KW-0238">DNA-binding</keyword>
<evidence type="ECO:0000313" key="4">
    <source>
        <dbReference type="Proteomes" id="UP000236286"/>
    </source>
</evidence>
<dbReference type="RefSeq" id="WP_102843938.1">
    <property type="nucleotide sequence ID" value="NZ_PDZR01000012.1"/>
</dbReference>
<dbReference type="AlphaFoldDB" id="A0A2J7TG85"/>
<dbReference type="InterPro" id="IPR007393">
    <property type="entry name" value="YlxR_dom"/>
</dbReference>
<name>A0A2J7TG85_METSI</name>